<dbReference type="PIRSF" id="PIRSF006246">
    <property type="entry name" value="Asp_decarbox"/>
    <property type="match status" value="1"/>
</dbReference>
<dbReference type="KEGG" id="mro:MROS_1798"/>
<evidence type="ECO:0000256" key="10">
    <source>
        <dbReference type="PIRSR" id="PIRSR006246-1"/>
    </source>
</evidence>
<dbReference type="UniPathway" id="UPA00028">
    <property type="reaction ID" value="UER00002"/>
</dbReference>
<gene>
    <name evidence="9" type="primary">panD</name>
    <name evidence="14" type="ordered locus">MROS_1798</name>
</gene>
<feature type="modified residue" description="Pyruvic acid (Ser)" evidence="9 12">
    <location>
        <position position="25"/>
    </location>
</feature>
<evidence type="ECO:0000256" key="1">
    <source>
        <dbReference type="ARBA" id="ARBA00022490"/>
    </source>
</evidence>
<feature type="active site" description="Proton donor" evidence="9 10">
    <location>
        <position position="58"/>
    </location>
</feature>
<comment type="subcellular location">
    <subcellularLocation>
        <location evidence="9">Cytoplasm</location>
    </subcellularLocation>
</comment>
<dbReference type="HAMAP" id="MF_00446">
    <property type="entry name" value="PanD"/>
    <property type="match status" value="1"/>
</dbReference>
<keyword evidence="1 9" id="KW-0963">Cytoplasm</keyword>
<dbReference type="PATRIC" id="fig|1191523.3.peg.1908"/>
<name>I6YWT4_MELRP</name>
<keyword evidence="7 9" id="KW-0704">Schiff base</keyword>
<organism evidence="14 15">
    <name type="scientific">Melioribacter roseus (strain DSM 23840 / JCM 17771 / VKM B-2668 / P3M-2)</name>
    <dbReference type="NCBI Taxonomy" id="1191523"/>
    <lineage>
        <taxon>Bacteria</taxon>
        <taxon>Pseudomonadati</taxon>
        <taxon>Ignavibacteriota</taxon>
        <taxon>Ignavibacteria</taxon>
        <taxon>Ignavibacteriales</taxon>
        <taxon>Melioribacteraceae</taxon>
        <taxon>Melioribacter</taxon>
    </lineage>
</organism>
<accession>I6YWT4</accession>
<evidence type="ECO:0000256" key="11">
    <source>
        <dbReference type="PIRSR" id="PIRSR006246-2"/>
    </source>
</evidence>
<comment type="PTM">
    <text evidence="9 12">Is synthesized initially as an inactive proenzyme, which is activated by self-cleavage at a specific serine bond to produce a beta-subunit with a hydroxyl group at its C-terminus and an alpha-subunit with a pyruvoyl group at its N-terminus.</text>
</comment>
<reference evidence="14 15" key="1">
    <citation type="journal article" date="2013" name="PLoS ONE">
        <title>Genomic analysis of Melioribacter roseus, facultatively anaerobic organotrophic bacterium representing a novel deep lineage within Bacteriodetes/Chlorobi group.</title>
        <authorList>
            <person name="Kadnikov V.V."/>
            <person name="Mardanov A.V."/>
            <person name="Podosokorskaya O.A."/>
            <person name="Gavrilov S.N."/>
            <person name="Kublanov I.V."/>
            <person name="Beletsky A.V."/>
            <person name="Bonch-Osmolovskaya E.A."/>
            <person name="Ravin N.V."/>
        </authorList>
    </citation>
    <scope>NUCLEOTIDE SEQUENCE [LARGE SCALE GENOMIC DNA]</scope>
    <source>
        <strain evidence="15">JCM 17771 / P3M-2</strain>
    </source>
</reference>
<dbReference type="GO" id="GO:0004068">
    <property type="term" value="F:aspartate 1-decarboxylase activity"/>
    <property type="evidence" value="ECO:0007669"/>
    <property type="project" value="UniProtKB-UniRule"/>
</dbReference>
<dbReference type="Pfam" id="PF02261">
    <property type="entry name" value="Asp_decarbox"/>
    <property type="match status" value="1"/>
</dbReference>
<dbReference type="Proteomes" id="UP000009011">
    <property type="component" value="Chromosome"/>
</dbReference>
<dbReference type="PANTHER" id="PTHR21012:SF0">
    <property type="entry name" value="ASPARTATE 1-DECARBOXYLASE"/>
    <property type="match status" value="1"/>
</dbReference>
<keyword evidence="8 9" id="KW-0670">Pyruvate</keyword>
<comment type="pathway">
    <text evidence="9">Cofactor biosynthesis; (R)-pantothenate biosynthesis; beta-alanine from L-aspartate: step 1/1.</text>
</comment>
<dbReference type="OrthoDB" id="9803983at2"/>
<comment type="catalytic activity">
    <reaction evidence="9">
        <text>L-aspartate + H(+) = beta-alanine + CO2</text>
        <dbReference type="Rhea" id="RHEA:19497"/>
        <dbReference type="ChEBI" id="CHEBI:15378"/>
        <dbReference type="ChEBI" id="CHEBI:16526"/>
        <dbReference type="ChEBI" id="CHEBI:29991"/>
        <dbReference type="ChEBI" id="CHEBI:57966"/>
        <dbReference type="EC" id="4.1.1.11"/>
    </reaction>
</comment>
<evidence type="ECO:0000256" key="9">
    <source>
        <dbReference type="HAMAP-Rule" id="MF_00446"/>
    </source>
</evidence>
<evidence type="ECO:0000256" key="8">
    <source>
        <dbReference type="ARBA" id="ARBA00023317"/>
    </source>
</evidence>
<dbReference type="GO" id="GO:0006523">
    <property type="term" value="P:alanine biosynthetic process"/>
    <property type="evidence" value="ECO:0007669"/>
    <property type="project" value="InterPro"/>
</dbReference>
<dbReference type="RefSeq" id="WP_014856464.1">
    <property type="nucleotide sequence ID" value="NC_018178.1"/>
</dbReference>
<keyword evidence="3 9" id="KW-0210">Decarboxylase</keyword>
<dbReference type="STRING" id="1191523.MROS_1798"/>
<evidence type="ECO:0000313" key="14">
    <source>
        <dbReference type="EMBL" id="AFN75032.1"/>
    </source>
</evidence>
<dbReference type="AlphaFoldDB" id="I6YWT4"/>
<feature type="binding site" evidence="9 11">
    <location>
        <begin position="71"/>
        <end position="73"/>
    </location>
    <ligand>
        <name>substrate</name>
    </ligand>
</feature>
<proteinExistence type="inferred from homology"/>
<dbReference type="GO" id="GO:0005829">
    <property type="term" value="C:cytosol"/>
    <property type="evidence" value="ECO:0007669"/>
    <property type="project" value="TreeGrafter"/>
</dbReference>
<dbReference type="Gene3D" id="2.40.40.20">
    <property type="match status" value="1"/>
</dbReference>
<keyword evidence="2 9" id="KW-0566">Pantothenate biosynthesis</keyword>
<evidence type="ECO:0000256" key="4">
    <source>
        <dbReference type="ARBA" id="ARBA00022813"/>
    </source>
</evidence>
<feature type="chain" id="PRO_5013998281" description="Aspartate 1-decarboxylase beta chain" evidence="9 13">
    <location>
        <begin position="1"/>
        <end position="24"/>
    </location>
</feature>
<dbReference type="PANTHER" id="PTHR21012">
    <property type="entry name" value="ASPARTATE 1-DECARBOXYLASE"/>
    <property type="match status" value="1"/>
</dbReference>
<dbReference type="EMBL" id="CP003557">
    <property type="protein sequence ID" value="AFN75032.1"/>
    <property type="molecule type" value="Genomic_DNA"/>
</dbReference>
<dbReference type="InterPro" id="IPR003190">
    <property type="entry name" value="Asp_decarbox"/>
</dbReference>
<evidence type="ECO:0000256" key="12">
    <source>
        <dbReference type="PIRSR" id="PIRSR006246-3"/>
    </source>
</evidence>
<feature type="binding site" evidence="9 11">
    <location>
        <position position="57"/>
    </location>
    <ligand>
        <name>substrate</name>
    </ligand>
</feature>
<feature type="active site" description="Schiff-base intermediate with substrate; via pyruvic acid" evidence="9 10">
    <location>
        <position position="25"/>
    </location>
</feature>
<keyword evidence="15" id="KW-1185">Reference proteome</keyword>
<feature type="chain" id="PRO_5013998283" description="Aspartate 1-decarboxylase alpha chain" evidence="9 13">
    <location>
        <begin position="25"/>
        <end position="113"/>
    </location>
</feature>
<evidence type="ECO:0000256" key="2">
    <source>
        <dbReference type="ARBA" id="ARBA00022655"/>
    </source>
</evidence>
<dbReference type="EC" id="4.1.1.11" evidence="9"/>
<dbReference type="eggNOG" id="COG0853">
    <property type="taxonomic scope" value="Bacteria"/>
</dbReference>
<comment type="cofactor">
    <cofactor evidence="9 10">
        <name>pyruvate</name>
        <dbReference type="ChEBI" id="CHEBI:15361"/>
    </cofactor>
    <text evidence="9 10">Binds 1 pyruvoyl group covalently per subunit.</text>
</comment>
<sequence length="113" mass="12596">MKRTLLKSKLHRAVVTSADLNYEGSISIDRELCELADIKEFEKVDIYNINNGERFSTYVIYGGKGEIGLNGAAARLAQPGDLIIIASYAVYDESETNNFKPKILLLDGQNRVK</sequence>
<evidence type="ECO:0000256" key="5">
    <source>
        <dbReference type="ARBA" id="ARBA00023145"/>
    </source>
</evidence>
<evidence type="ECO:0000313" key="15">
    <source>
        <dbReference type="Proteomes" id="UP000009011"/>
    </source>
</evidence>
<dbReference type="HOGENOM" id="CLU_115305_2_1_10"/>
<keyword evidence="6 9" id="KW-0456">Lyase</keyword>
<evidence type="ECO:0000256" key="6">
    <source>
        <dbReference type="ARBA" id="ARBA00023239"/>
    </source>
</evidence>
<comment type="function">
    <text evidence="9">Catalyzes the pyruvoyl-dependent decarboxylation of aspartate to produce beta-alanine.</text>
</comment>
<dbReference type="InterPro" id="IPR009010">
    <property type="entry name" value="Asp_de-COase-like_dom_sf"/>
</dbReference>
<comment type="similarity">
    <text evidence="9">Belongs to the PanD family.</text>
</comment>
<comment type="subunit">
    <text evidence="9">Heterooctamer of four alpha and four beta subunits.</text>
</comment>
<keyword evidence="4 9" id="KW-0068">Autocatalytic cleavage</keyword>
<dbReference type="GO" id="GO:0015940">
    <property type="term" value="P:pantothenate biosynthetic process"/>
    <property type="evidence" value="ECO:0007669"/>
    <property type="project" value="UniProtKB-UniRule"/>
</dbReference>
<protein>
    <recommendedName>
        <fullName evidence="9">Aspartate 1-decarboxylase</fullName>
        <ecNumber evidence="9">4.1.1.11</ecNumber>
    </recommendedName>
    <alternativeName>
        <fullName evidence="9">Aspartate alpha-decarboxylase</fullName>
    </alternativeName>
    <component>
        <recommendedName>
            <fullName evidence="9">Aspartate 1-decarboxylase beta chain</fullName>
        </recommendedName>
    </component>
    <component>
        <recommendedName>
            <fullName evidence="9">Aspartate 1-decarboxylase alpha chain</fullName>
        </recommendedName>
    </component>
</protein>
<evidence type="ECO:0000256" key="3">
    <source>
        <dbReference type="ARBA" id="ARBA00022793"/>
    </source>
</evidence>
<dbReference type="SUPFAM" id="SSF50692">
    <property type="entry name" value="ADC-like"/>
    <property type="match status" value="1"/>
</dbReference>
<dbReference type="NCBIfam" id="TIGR00223">
    <property type="entry name" value="panD"/>
    <property type="match status" value="1"/>
</dbReference>
<evidence type="ECO:0000256" key="13">
    <source>
        <dbReference type="PIRSR" id="PIRSR006246-5"/>
    </source>
</evidence>
<keyword evidence="5 9" id="KW-0865">Zymogen</keyword>
<evidence type="ECO:0000256" key="7">
    <source>
        <dbReference type="ARBA" id="ARBA00023270"/>
    </source>
</evidence>
<dbReference type="CDD" id="cd06919">
    <property type="entry name" value="Asp_decarbox"/>
    <property type="match status" value="1"/>
</dbReference>